<dbReference type="GO" id="GO:0050660">
    <property type="term" value="F:flavin adenine dinucleotide binding"/>
    <property type="evidence" value="ECO:0007669"/>
    <property type="project" value="TreeGrafter"/>
</dbReference>
<evidence type="ECO:0000256" key="3">
    <source>
        <dbReference type="ARBA" id="ARBA00001974"/>
    </source>
</evidence>
<dbReference type="Gene3D" id="1.10.630.10">
    <property type="entry name" value="Cytochrome P450"/>
    <property type="match status" value="1"/>
</dbReference>
<feature type="binding site" description="axial binding residue" evidence="16">
    <location>
        <position position="420"/>
    </location>
    <ligand>
        <name>heme</name>
        <dbReference type="ChEBI" id="CHEBI:30413"/>
    </ligand>
    <ligandPart>
        <name>Fe</name>
        <dbReference type="ChEBI" id="CHEBI:18248"/>
    </ligandPart>
</feature>
<sequence length="1071" mass="119375">MSSETTTTTDTTSDFQLRPIPQPPPRLLLGNLTDIDKEDAIGSITQMIRRYGEIVKLQVPNGPKNGRLFVGSQRLVHEIADQERFEKVVSGALEEVRSLAGDGLFTAYSKEESWAIAHRILIPAFGPLSIRNMFEGMVDIATQLVDKWTRFGDARIDVTADFTRLTLDTIALCTFSHRFNSFYTEAEPPFVHAMASSLHEAGVRNRRLPGTGWMFGKANQRYKDDIALQHRIADELIQERIEGKDNAPDDLLSTMLNGKDPKTGKGLIPENIRYQLVTFLIAGHETTSGMLSFLFHYLLKTPRAYQAIRDEVDRVCGNESVRYEHLQKFKYIDAALKETLRLKSTAPAWAVVPKKDEVIGGCYKVDKGQSIVVVLDALHRDPKVWGDDVEEFRPERMLDGRFEALPPDAWKPFGNGMRGCIGRPFAWQESLLVVGMLFQHFDMRPDDQSYQLAIKTSLTIKPKGFYMHVKQRRDRLVTSIASAASDSRQGQDQSDNEPPVSQGNGKGPKLAIYYGSNAGTCKALAYKLKGEATRRGMNVEIEQLNSVASGDLPRDRPVAIVTASYEGQPTDDANFFVEWLKNAKADTQKGVKYAVFGCGHPDWAATFHAIPKLIDDRLADCGAERLRDRGEGNAAVAELFDQFDDWEAGFLERAGGQASDSDGPGLTADIDSEIRKNLLQQQSLLSCKVISNEVISKGDVDIKRKIVLELPEGVEYRTGDYIGLLPANPIPVIQRVLVRFGLHMDDVVTLHGTAGAWTLPLDVPISAFDLLAAFVELESPVTLKQVEKLKSYAAKESQELARLDEYCKPDVFKAEIGDKRVDLLSLVEELERLDMPFTDFLIAMPSIKMRQYSISSSPLDDPRRAALTIAVIDAPHISGRGVRYYGTATHFLSSLVPGSLIRAGVKPSGEQFHPPADPSVDILMAASGSGIAPFRGFVQERALQKAAGRQVGKAMLFYGCRSPDTDLLYDEEMREWERQGVVEVFHAFSRAPEESEGCRYVQDRVYHERKELAEMFKNGAKVYLCGSGRMAGGVKETCARIYADYKEVELEEGREWMKAVQAERFATDIFG</sequence>
<dbReference type="Gene3D" id="2.40.30.10">
    <property type="entry name" value="Translation factors"/>
    <property type="match status" value="1"/>
</dbReference>
<evidence type="ECO:0000256" key="12">
    <source>
        <dbReference type="ARBA" id="ARBA00023002"/>
    </source>
</evidence>
<dbReference type="PROSITE" id="PS00086">
    <property type="entry name" value="CYTOCHROME_P450"/>
    <property type="match status" value="1"/>
</dbReference>
<evidence type="ECO:0000256" key="7">
    <source>
        <dbReference type="ARBA" id="ARBA00022630"/>
    </source>
</evidence>
<dbReference type="SUPFAM" id="SSF63380">
    <property type="entry name" value="Riboflavin synthase domain-like"/>
    <property type="match status" value="1"/>
</dbReference>
<dbReference type="InterPro" id="IPR036396">
    <property type="entry name" value="Cyt_P450_sf"/>
</dbReference>
<keyword evidence="5" id="KW-0813">Transport</keyword>
<name>A0A8K0NL82_9TREE</name>
<keyword evidence="10" id="KW-0274">FAD</keyword>
<dbReference type="Proteomes" id="UP000812966">
    <property type="component" value="Unassembled WGS sequence"/>
</dbReference>
<evidence type="ECO:0000256" key="15">
    <source>
        <dbReference type="ARBA" id="ARBA00049342"/>
    </source>
</evidence>
<dbReference type="PANTHER" id="PTHR19384">
    <property type="entry name" value="NITRIC OXIDE SYNTHASE-RELATED"/>
    <property type="match status" value="1"/>
</dbReference>
<dbReference type="InterPro" id="IPR001709">
    <property type="entry name" value="Flavoprot_Pyr_Nucl_cyt_Rdtase"/>
</dbReference>
<feature type="domain" description="Flavodoxin-like" evidence="18">
    <location>
        <begin position="510"/>
        <end position="651"/>
    </location>
</feature>
<dbReference type="GO" id="GO:0005506">
    <property type="term" value="F:iron ion binding"/>
    <property type="evidence" value="ECO:0007669"/>
    <property type="project" value="InterPro"/>
</dbReference>
<dbReference type="InterPro" id="IPR008254">
    <property type="entry name" value="Flavodoxin/NO_synth"/>
</dbReference>
<dbReference type="PIRSF" id="PIRSF000209">
    <property type="entry name" value="Bifunctional_P450_P450R"/>
    <property type="match status" value="1"/>
</dbReference>
<evidence type="ECO:0000256" key="4">
    <source>
        <dbReference type="ARBA" id="ARBA00010018"/>
    </source>
</evidence>
<dbReference type="InterPro" id="IPR017938">
    <property type="entry name" value="Riboflavin_synthase-like_b-brl"/>
</dbReference>
<dbReference type="InterPro" id="IPR001094">
    <property type="entry name" value="Flavdoxin-like"/>
</dbReference>
<evidence type="ECO:0000256" key="6">
    <source>
        <dbReference type="ARBA" id="ARBA00022617"/>
    </source>
</evidence>
<feature type="region of interest" description="Disordered" evidence="17">
    <location>
        <begin position="1"/>
        <end position="24"/>
    </location>
</feature>
<evidence type="ECO:0000256" key="17">
    <source>
        <dbReference type="SAM" id="MobiDB-lite"/>
    </source>
</evidence>
<evidence type="ECO:0000256" key="9">
    <source>
        <dbReference type="ARBA" id="ARBA00022723"/>
    </source>
</evidence>
<dbReference type="InterPro" id="IPR023206">
    <property type="entry name" value="Bifunctional_P450_P450_red"/>
</dbReference>
<dbReference type="InterPro" id="IPR001128">
    <property type="entry name" value="Cyt_P450"/>
</dbReference>
<dbReference type="InterPro" id="IPR023173">
    <property type="entry name" value="NADPH_Cyt_P450_Rdtase_alpha"/>
</dbReference>
<keyword evidence="9 16" id="KW-0479">Metal-binding</keyword>
<feature type="compositionally biased region" description="Low complexity" evidence="17">
    <location>
        <begin position="1"/>
        <end position="19"/>
    </location>
</feature>
<dbReference type="Pfam" id="PF00067">
    <property type="entry name" value="p450"/>
    <property type="match status" value="1"/>
</dbReference>
<evidence type="ECO:0000256" key="11">
    <source>
        <dbReference type="ARBA" id="ARBA00022857"/>
    </source>
</evidence>
<dbReference type="Gene3D" id="3.40.50.80">
    <property type="entry name" value="Nucleotide-binding domain of ferredoxin-NADP reductase (FNR) module"/>
    <property type="match status" value="1"/>
</dbReference>
<proteinExistence type="inferred from homology"/>
<evidence type="ECO:0000313" key="21">
    <source>
        <dbReference type="Proteomes" id="UP000812966"/>
    </source>
</evidence>
<evidence type="ECO:0000256" key="14">
    <source>
        <dbReference type="ARBA" id="ARBA00023033"/>
    </source>
</evidence>
<evidence type="ECO:0000256" key="5">
    <source>
        <dbReference type="ARBA" id="ARBA00022448"/>
    </source>
</evidence>
<evidence type="ECO:0000256" key="16">
    <source>
        <dbReference type="PIRSR" id="PIRSR000209-1"/>
    </source>
</evidence>
<dbReference type="FunFam" id="1.10.630.10:FF:000040">
    <property type="entry name" value="Bifunctional cytochrome P450/NADPH--P450 reductase"/>
    <property type="match status" value="1"/>
</dbReference>
<dbReference type="OrthoDB" id="1470350at2759"/>
<keyword evidence="11" id="KW-0521">NADP</keyword>
<keyword evidence="12" id="KW-0560">Oxidoreductase</keyword>
<evidence type="ECO:0000256" key="2">
    <source>
        <dbReference type="ARBA" id="ARBA00001971"/>
    </source>
</evidence>
<dbReference type="InterPro" id="IPR017972">
    <property type="entry name" value="Cyt_P450_CS"/>
</dbReference>
<protein>
    <recommendedName>
        <fullName evidence="22">Cytochrome P450</fullName>
    </recommendedName>
</protein>
<feature type="compositionally biased region" description="Polar residues" evidence="17">
    <location>
        <begin position="483"/>
        <end position="493"/>
    </location>
</feature>
<comment type="catalytic activity">
    <reaction evidence="15">
        <text>2 oxidized [cytochrome P450] + NADPH = 2 reduced [cytochrome P450] + NADP(+) + H(+)</text>
        <dbReference type="Rhea" id="RHEA:24040"/>
        <dbReference type="Rhea" id="RHEA-COMP:14627"/>
        <dbReference type="Rhea" id="RHEA-COMP:14628"/>
        <dbReference type="ChEBI" id="CHEBI:15378"/>
        <dbReference type="ChEBI" id="CHEBI:55376"/>
        <dbReference type="ChEBI" id="CHEBI:57783"/>
        <dbReference type="ChEBI" id="CHEBI:58349"/>
        <dbReference type="ChEBI" id="CHEBI:60344"/>
        <dbReference type="EC" id="1.6.2.4"/>
    </reaction>
</comment>
<accession>A0A8K0NL82</accession>
<keyword evidence="13 16" id="KW-0408">Iron</keyword>
<feature type="domain" description="FAD-binding FR-type" evidence="19">
    <location>
        <begin position="682"/>
        <end position="915"/>
    </location>
</feature>
<dbReference type="GO" id="GO:0010181">
    <property type="term" value="F:FMN binding"/>
    <property type="evidence" value="ECO:0007669"/>
    <property type="project" value="InterPro"/>
</dbReference>
<evidence type="ECO:0000313" key="20">
    <source>
        <dbReference type="EMBL" id="KAG7529378.1"/>
    </source>
</evidence>
<keyword evidence="8" id="KW-0288">FMN</keyword>
<dbReference type="GO" id="GO:0020037">
    <property type="term" value="F:heme binding"/>
    <property type="evidence" value="ECO:0007669"/>
    <property type="project" value="InterPro"/>
</dbReference>
<dbReference type="GO" id="GO:0003958">
    <property type="term" value="F:NADPH-hemoprotein reductase activity"/>
    <property type="evidence" value="ECO:0007669"/>
    <property type="project" value="UniProtKB-EC"/>
</dbReference>
<dbReference type="InterPro" id="IPR029039">
    <property type="entry name" value="Flavoprotein-like_sf"/>
</dbReference>
<comment type="caution">
    <text evidence="20">The sequence shown here is derived from an EMBL/GenBank/DDBJ whole genome shotgun (WGS) entry which is preliminary data.</text>
</comment>
<dbReference type="PRINTS" id="PR00369">
    <property type="entry name" value="FLAVODOXIN"/>
</dbReference>
<evidence type="ECO:0000256" key="1">
    <source>
        <dbReference type="ARBA" id="ARBA00001917"/>
    </source>
</evidence>
<dbReference type="SUPFAM" id="SSF52343">
    <property type="entry name" value="Ferredoxin reductase-like, C-terminal NADP-linked domain"/>
    <property type="match status" value="1"/>
</dbReference>
<evidence type="ECO:0000256" key="8">
    <source>
        <dbReference type="ARBA" id="ARBA00022643"/>
    </source>
</evidence>
<keyword evidence="7" id="KW-0285">Flavoprotein</keyword>
<dbReference type="SUPFAM" id="SSF52218">
    <property type="entry name" value="Flavoproteins"/>
    <property type="match status" value="1"/>
</dbReference>
<dbReference type="PROSITE" id="PS51384">
    <property type="entry name" value="FAD_FR"/>
    <property type="match status" value="1"/>
</dbReference>
<keyword evidence="14" id="KW-0503">Monooxygenase</keyword>
<dbReference type="GO" id="GO:0005829">
    <property type="term" value="C:cytosol"/>
    <property type="evidence" value="ECO:0007669"/>
    <property type="project" value="TreeGrafter"/>
</dbReference>
<dbReference type="InterPro" id="IPR039261">
    <property type="entry name" value="FNR_nucleotide-bd"/>
</dbReference>
<evidence type="ECO:0000256" key="13">
    <source>
        <dbReference type="ARBA" id="ARBA00023004"/>
    </source>
</evidence>
<dbReference type="PANTHER" id="PTHR19384:SF127">
    <property type="entry name" value="BIFUNCTIONAL CYTOCHROME P450_NADPH--P450 REDUCTASE"/>
    <property type="match status" value="1"/>
</dbReference>
<gene>
    <name evidence="20" type="ORF">FFLO_05693</name>
</gene>
<comment type="similarity">
    <text evidence="4">In the N-terminal section; belongs to the cytochrome P450 family.</text>
</comment>
<dbReference type="CDD" id="cd06206">
    <property type="entry name" value="bifunctional_CYPOR"/>
    <property type="match status" value="1"/>
</dbReference>
<dbReference type="CDD" id="cd11068">
    <property type="entry name" value="CYP120A1"/>
    <property type="match status" value="1"/>
</dbReference>
<dbReference type="AlphaFoldDB" id="A0A8K0NL82"/>
<keyword evidence="6 16" id="KW-0349">Heme</keyword>
<evidence type="ECO:0000259" key="19">
    <source>
        <dbReference type="PROSITE" id="PS51384"/>
    </source>
</evidence>
<dbReference type="Pfam" id="PF00667">
    <property type="entry name" value="FAD_binding_1"/>
    <property type="match status" value="1"/>
</dbReference>
<dbReference type="PROSITE" id="PS50902">
    <property type="entry name" value="FLAVODOXIN_LIKE"/>
    <property type="match status" value="1"/>
</dbReference>
<feature type="region of interest" description="Disordered" evidence="17">
    <location>
        <begin position="483"/>
        <end position="506"/>
    </location>
</feature>
<reference evidence="20" key="1">
    <citation type="submission" date="2020-04" db="EMBL/GenBank/DDBJ databases">
        <title>Analysis of mating type loci in Filobasidium floriforme.</title>
        <authorList>
            <person name="Nowrousian M."/>
        </authorList>
    </citation>
    <scope>NUCLEOTIDE SEQUENCE</scope>
    <source>
        <strain evidence="20">CBS 6242</strain>
    </source>
</reference>
<dbReference type="Gene3D" id="3.40.50.360">
    <property type="match status" value="1"/>
</dbReference>
<comment type="cofactor">
    <cofactor evidence="1">
        <name>FMN</name>
        <dbReference type="ChEBI" id="CHEBI:58210"/>
    </cofactor>
</comment>
<dbReference type="GO" id="GO:0070330">
    <property type="term" value="F:aromatase activity"/>
    <property type="evidence" value="ECO:0007669"/>
    <property type="project" value="InterPro"/>
</dbReference>
<dbReference type="PRINTS" id="PR00371">
    <property type="entry name" value="FPNCR"/>
</dbReference>
<keyword evidence="21" id="KW-1185">Reference proteome</keyword>
<dbReference type="SUPFAM" id="SSF48264">
    <property type="entry name" value="Cytochrome P450"/>
    <property type="match status" value="1"/>
</dbReference>
<dbReference type="InterPro" id="IPR001433">
    <property type="entry name" value="OxRdtase_FAD/NAD-bd"/>
</dbReference>
<dbReference type="InterPro" id="IPR017927">
    <property type="entry name" value="FAD-bd_FR_type"/>
</dbReference>
<comment type="cofactor">
    <cofactor evidence="3">
        <name>FAD</name>
        <dbReference type="ChEBI" id="CHEBI:57692"/>
    </cofactor>
</comment>
<dbReference type="InterPro" id="IPR003097">
    <property type="entry name" value="CysJ-like_FAD-binding"/>
</dbReference>
<evidence type="ECO:0008006" key="22">
    <source>
        <dbReference type="Google" id="ProtNLM"/>
    </source>
</evidence>
<comment type="cofactor">
    <cofactor evidence="2 16">
        <name>heme</name>
        <dbReference type="ChEBI" id="CHEBI:30413"/>
    </cofactor>
</comment>
<evidence type="ECO:0000259" key="18">
    <source>
        <dbReference type="PROSITE" id="PS50902"/>
    </source>
</evidence>
<evidence type="ECO:0000256" key="10">
    <source>
        <dbReference type="ARBA" id="ARBA00022827"/>
    </source>
</evidence>
<dbReference type="Pfam" id="PF00258">
    <property type="entry name" value="Flavodoxin_1"/>
    <property type="match status" value="1"/>
</dbReference>
<dbReference type="Gene3D" id="1.20.990.10">
    <property type="entry name" value="NADPH-cytochrome p450 Reductase, Chain A, domain 3"/>
    <property type="match status" value="1"/>
</dbReference>
<organism evidence="20 21">
    <name type="scientific">Filobasidium floriforme</name>
    <dbReference type="NCBI Taxonomy" id="5210"/>
    <lineage>
        <taxon>Eukaryota</taxon>
        <taxon>Fungi</taxon>
        <taxon>Dikarya</taxon>
        <taxon>Basidiomycota</taxon>
        <taxon>Agaricomycotina</taxon>
        <taxon>Tremellomycetes</taxon>
        <taxon>Filobasidiales</taxon>
        <taxon>Filobasidiaceae</taxon>
        <taxon>Filobasidium</taxon>
    </lineage>
</organism>
<dbReference type="EMBL" id="JABELV010000152">
    <property type="protein sequence ID" value="KAG7529378.1"/>
    <property type="molecule type" value="Genomic_DNA"/>
</dbReference>
<dbReference type="Pfam" id="PF00175">
    <property type="entry name" value="NAD_binding_1"/>
    <property type="match status" value="1"/>
</dbReference>